<protein>
    <submittedName>
        <fullName evidence="3">Type IV secretion system protein VirB2</fullName>
    </submittedName>
</protein>
<sequence length="102" mass="10424">MTAIRARVAPYVPLLLIAALFSVVLVEPASAAGLGGIEKVLQTVVDSLTGNVARLIGIIAFVLIGVAWAFGFVDLRTAGMGALGIIIVFSAAEIVDMLKGGT</sequence>
<dbReference type="InterPro" id="IPR007039">
    <property type="entry name" value="TrbC/VirB2"/>
</dbReference>
<feature type="transmembrane region" description="Helical" evidence="2">
    <location>
        <begin position="80"/>
        <end position="98"/>
    </location>
</feature>
<name>A0A1G7NLF9_9BRAD</name>
<keyword evidence="2" id="KW-0472">Membrane</keyword>
<evidence type="ECO:0000256" key="1">
    <source>
        <dbReference type="ARBA" id="ARBA00004141"/>
    </source>
</evidence>
<evidence type="ECO:0000313" key="4">
    <source>
        <dbReference type="Proteomes" id="UP000199245"/>
    </source>
</evidence>
<accession>A0A1G7NLF9</accession>
<reference evidence="3 4" key="1">
    <citation type="submission" date="2016-10" db="EMBL/GenBank/DDBJ databases">
        <authorList>
            <person name="de Groot N.N."/>
        </authorList>
    </citation>
    <scope>NUCLEOTIDE SEQUENCE [LARGE SCALE GENOMIC DNA]</scope>
    <source>
        <strain evidence="3 4">R5</strain>
    </source>
</reference>
<dbReference type="GO" id="GO:0016020">
    <property type="term" value="C:membrane"/>
    <property type="evidence" value="ECO:0007669"/>
    <property type="project" value="UniProtKB-SubCell"/>
</dbReference>
<dbReference type="RefSeq" id="WP_092090178.1">
    <property type="nucleotide sequence ID" value="NZ_FMZW01000071.1"/>
</dbReference>
<keyword evidence="2" id="KW-1133">Transmembrane helix</keyword>
<dbReference type="AlphaFoldDB" id="A0A1G7NLF9"/>
<organism evidence="3 4">
    <name type="scientific">Bradyrhizobium brasilense</name>
    <dbReference type="NCBI Taxonomy" id="1419277"/>
    <lineage>
        <taxon>Bacteria</taxon>
        <taxon>Pseudomonadati</taxon>
        <taxon>Pseudomonadota</taxon>
        <taxon>Alphaproteobacteria</taxon>
        <taxon>Hyphomicrobiales</taxon>
        <taxon>Nitrobacteraceae</taxon>
        <taxon>Bradyrhizobium</taxon>
    </lineage>
</organism>
<gene>
    <name evidence="3" type="ORF">SAMN05216337_107121</name>
</gene>
<dbReference type="Proteomes" id="UP000199245">
    <property type="component" value="Unassembled WGS sequence"/>
</dbReference>
<proteinExistence type="predicted"/>
<dbReference type="Pfam" id="PF04956">
    <property type="entry name" value="TrbC"/>
    <property type="match status" value="1"/>
</dbReference>
<feature type="transmembrane region" description="Helical" evidence="2">
    <location>
        <begin position="55"/>
        <end position="73"/>
    </location>
</feature>
<evidence type="ECO:0000256" key="2">
    <source>
        <dbReference type="SAM" id="Phobius"/>
    </source>
</evidence>
<dbReference type="EMBL" id="FMZW01000071">
    <property type="protein sequence ID" value="SDF74914.1"/>
    <property type="molecule type" value="Genomic_DNA"/>
</dbReference>
<keyword evidence="2" id="KW-0812">Transmembrane</keyword>
<evidence type="ECO:0000313" key="3">
    <source>
        <dbReference type="EMBL" id="SDF74914.1"/>
    </source>
</evidence>
<comment type="subcellular location">
    <subcellularLocation>
        <location evidence="1">Membrane</location>
        <topology evidence="1">Multi-pass membrane protein</topology>
    </subcellularLocation>
</comment>